<dbReference type="AlphaFoldDB" id="A0AAD6VSA8"/>
<accession>A0AAD6VSA8</accession>
<feature type="region of interest" description="Disordered" evidence="1">
    <location>
        <begin position="710"/>
        <end position="754"/>
    </location>
</feature>
<dbReference type="EMBL" id="JARJCW010000018">
    <property type="protein sequence ID" value="KAJ7214950.1"/>
    <property type="molecule type" value="Genomic_DNA"/>
</dbReference>
<evidence type="ECO:0000256" key="1">
    <source>
        <dbReference type="SAM" id="MobiDB-lite"/>
    </source>
</evidence>
<keyword evidence="3" id="KW-1185">Reference proteome</keyword>
<organism evidence="2 3">
    <name type="scientific">Mycena pura</name>
    <dbReference type="NCBI Taxonomy" id="153505"/>
    <lineage>
        <taxon>Eukaryota</taxon>
        <taxon>Fungi</taxon>
        <taxon>Dikarya</taxon>
        <taxon>Basidiomycota</taxon>
        <taxon>Agaricomycotina</taxon>
        <taxon>Agaricomycetes</taxon>
        <taxon>Agaricomycetidae</taxon>
        <taxon>Agaricales</taxon>
        <taxon>Marasmiineae</taxon>
        <taxon>Mycenaceae</taxon>
        <taxon>Mycena</taxon>
    </lineage>
</organism>
<comment type="caution">
    <text evidence="2">The sequence shown here is derived from an EMBL/GenBank/DDBJ whole genome shotgun (WGS) entry which is preliminary data.</text>
</comment>
<protein>
    <submittedName>
        <fullName evidence="2">Uncharacterized protein</fullName>
    </submittedName>
</protein>
<proteinExistence type="predicted"/>
<feature type="region of interest" description="Disordered" evidence="1">
    <location>
        <begin position="434"/>
        <end position="698"/>
    </location>
</feature>
<feature type="compositionally biased region" description="Basic and acidic residues" evidence="1">
    <location>
        <begin position="587"/>
        <end position="616"/>
    </location>
</feature>
<feature type="compositionally biased region" description="Basic and acidic residues" evidence="1">
    <location>
        <begin position="531"/>
        <end position="556"/>
    </location>
</feature>
<feature type="compositionally biased region" description="Basic and acidic residues" evidence="1">
    <location>
        <begin position="434"/>
        <end position="464"/>
    </location>
</feature>
<dbReference type="Proteomes" id="UP001219525">
    <property type="component" value="Unassembled WGS sequence"/>
</dbReference>
<sequence>MQTYKVPKHRYFLYIHKPWPFDQSVKTARQFFINSVVGWICCMVEDLCSFELSPHQVEIYWQSTHDDVIAEIELPSGIDRERVEQVLGAHHSSAFLTPEYAGESDRTSLIYEYDYFTQNNPGQRNWTAETASYSALPPNFAIKRGGAYPAPRPTDSSNRRIRPFVKRLPGRLILGDPACEQQQPLAGPSAAVAPTPPAAILPLVAPPSPPAPVEYEHYAPYESVLPQSMPRRQPQPPMKEDPYEEESAAHARLRELQHAVVKREHEEPPVVKTEVPDDHVGVKAEMTRVKLETGLQRVKQEAVEVKMEPVESAYTLSPALQDRFARAKGRRDELEVHEAGVVAMSPAPRGGLKREVAEVKMEVKEEYDPSQALRAVHARVMRERELGVQADPDEPRVKREPMAADMKLEVKEEYRPSEALLAIAARVHQHAAERDMKSEAEAEHRGRMKTDDDGREHWRVKPEPADVQIPAMLTGAYNPIEKHGASQPPAPSALRVKPEPSDAPMPRPLPRNKQFDPFAGYGDSEAPAPSRAEDVDRSRVKAEAEAGHALRVKPEPGDAPVPRPLPRDKRFDLYGDFEAPTPQGGVKTEDRHGRLKAEAGHAKPEWRDALQRRTQIDRYGGTRASGGSGSVKQETLADDFNTRRPPPPSAYPRAQPLPVKRETFSRTSSPPPADGGSRATYSPPVKQEYTNPGYAQRVFMDSDNAAQFFNRDQRHLGYDSRNLPSEVPLGRNNRPANSGPPPSRPLKREREDGK</sequence>
<name>A0AAD6VSA8_9AGAR</name>
<gene>
    <name evidence="2" type="ORF">GGX14DRAFT_562978</name>
</gene>
<evidence type="ECO:0000313" key="2">
    <source>
        <dbReference type="EMBL" id="KAJ7214950.1"/>
    </source>
</evidence>
<evidence type="ECO:0000313" key="3">
    <source>
        <dbReference type="Proteomes" id="UP001219525"/>
    </source>
</evidence>
<reference evidence="2" key="1">
    <citation type="submission" date="2023-03" db="EMBL/GenBank/DDBJ databases">
        <title>Massive genome expansion in bonnet fungi (Mycena s.s.) driven by repeated elements and novel gene families across ecological guilds.</title>
        <authorList>
            <consortium name="Lawrence Berkeley National Laboratory"/>
            <person name="Harder C.B."/>
            <person name="Miyauchi S."/>
            <person name="Viragh M."/>
            <person name="Kuo A."/>
            <person name="Thoen E."/>
            <person name="Andreopoulos B."/>
            <person name="Lu D."/>
            <person name="Skrede I."/>
            <person name="Drula E."/>
            <person name="Henrissat B."/>
            <person name="Morin E."/>
            <person name="Kohler A."/>
            <person name="Barry K."/>
            <person name="LaButti K."/>
            <person name="Morin E."/>
            <person name="Salamov A."/>
            <person name="Lipzen A."/>
            <person name="Mereny Z."/>
            <person name="Hegedus B."/>
            <person name="Baldrian P."/>
            <person name="Stursova M."/>
            <person name="Weitz H."/>
            <person name="Taylor A."/>
            <person name="Grigoriev I.V."/>
            <person name="Nagy L.G."/>
            <person name="Martin F."/>
            <person name="Kauserud H."/>
        </authorList>
    </citation>
    <scope>NUCLEOTIDE SEQUENCE</scope>
    <source>
        <strain evidence="2">9144</strain>
    </source>
</reference>